<evidence type="ECO:0000313" key="3">
    <source>
        <dbReference type="Proteomes" id="UP001596915"/>
    </source>
</evidence>
<proteinExistence type="predicted"/>
<dbReference type="PROSITE" id="PS51318">
    <property type="entry name" value="TAT"/>
    <property type="match status" value="1"/>
</dbReference>
<gene>
    <name evidence="2" type="ORF">ACFQ2K_47000</name>
</gene>
<dbReference type="InterPro" id="IPR006311">
    <property type="entry name" value="TAT_signal"/>
</dbReference>
<dbReference type="Proteomes" id="UP001596915">
    <property type="component" value="Unassembled WGS sequence"/>
</dbReference>
<reference evidence="3" key="1">
    <citation type="journal article" date="2019" name="Int. J. Syst. Evol. Microbiol.">
        <title>The Global Catalogue of Microorganisms (GCM) 10K type strain sequencing project: providing services to taxonomists for standard genome sequencing and annotation.</title>
        <authorList>
            <consortium name="The Broad Institute Genomics Platform"/>
            <consortium name="The Broad Institute Genome Sequencing Center for Infectious Disease"/>
            <person name="Wu L."/>
            <person name="Ma J."/>
        </authorList>
    </citation>
    <scope>NUCLEOTIDE SEQUENCE [LARGE SCALE GENOMIC DNA]</scope>
    <source>
        <strain evidence="3">JCM 12607</strain>
    </source>
</reference>
<protein>
    <submittedName>
        <fullName evidence="2">Uncharacterized protein</fullName>
    </submittedName>
</protein>
<name>A0ABW2X7U0_9ACTN</name>
<comment type="caution">
    <text evidence="2">The sequence shown here is derived from an EMBL/GenBank/DDBJ whole genome shotgun (WGS) entry which is preliminary data.</text>
</comment>
<organism evidence="2 3">
    <name type="scientific">Streptomyces sanglieri</name>
    <dbReference type="NCBI Taxonomy" id="193460"/>
    <lineage>
        <taxon>Bacteria</taxon>
        <taxon>Bacillati</taxon>
        <taxon>Actinomycetota</taxon>
        <taxon>Actinomycetes</taxon>
        <taxon>Kitasatosporales</taxon>
        <taxon>Streptomycetaceae</taxon>
        <taxon>Streptomyces</taxon>
    </lineage>
</organism>
<accession>A0ABW2X7U0</accession>
<dbReference type="EMBL" id="JBHTGL010000008">
    <property type="protein sequence ID" value="MFD0629053.1"/>
    <property type="molecule type" value="Genomic_DNA"/>
</dbReference>
<evidence type="ECO:0000313" key="2">
    <source>
        <dbReference type="EMBL" id="MFD0629053.1"/>
    </source>
</evidence>
<keyword evidence="1" id="KW-0732">Signal</keyword>
<keyword evidence="3" id="KW-1185">Reference proteome</keyword>
<evidence type="ECO:0000256" key="1">
    <source>
        <dbReference type="SAM" id="SignalP"/>
    </source>
</evidence>
<sequence>MDRRNFLIAGGVSSLALIATPALAQPAAAAGPAFTEQAGRPLRIRAGFLSLGLDPTGRVVELKDIRTGTDHLSTGKSLPLVSVVLGDESRTPPAR</sequence>
<feature type="chain" id="PRO_5047029827" evidence="1">
    <location>
        <begin position="25"/>
        <end position="95"/>
    </location>
</feature>
<feature type="signal peptide" evidence="1">
    <location>
        <begin position="1"/>
        <end position="24"/>
    </location>
</feature>